<keyword evidence="3" id="KW-1185">Reference proteome</keyword>
<protein>
    <submittedName>
        <fullName evidence="2">Uncharacterized protein</fullName>
    </submittedName>
</protein>
<gene>
    <name evidence="2" type="ORF">D9619_000616</name>
</gene>
<reference evidence="2 3" key="1">
    <citation type="journal article" date="2020" name="ISME J.">
        <title>Uncovering the hidden diversity of litter-decomposition mechanisms in mushroom-forming fungi.</title>
        <authorList>
            <person name="Floudas D."/>
            <person name="Bentzer J."/>
            <person name="Ahren D."/>
            <person name="Johansson T."/>
            <person name="Persson P."/>
            <person name="Tunlid A."/>
        </authorList>
    </citation>
    <scope>NUCLEOTIDE SEQUENCE [LARGE SCALE GENOMIC DNA]</scope>
    <source>
        <strain evidence="2 3">CBS 101986</strain>
    </source>
</reference>
<feature type="region of interest" description="Disordered" evidence="1">
    <location>
        <begin position="1"/>
        <end position="38"/>
    </location>
</feature>
<feature type="region of interest" description="Disordered" evidence="1">
    <location>
        <begin position="533"/>
        <end position="596"/>
    </location>
</feature>
<evidence type="ECO:0000313" key="2">
    <source>
        <dbReference type="EMBL" id="KAF5321681.1"/>
    </source>
</evidence>
<dbReference type="OrthoDB" id="3065683at2759"/>
<organism evidence="2 3">
    <name type="scientific">Psilocybe cf. subviscida</name>
    <dbReference type="NCBI Taxonomy" id="2480587"/>
    <lineage>
        <taxon>Eukaryota</taxon>
        <taxon>Fungi</taxon>
        <taxon>Dikarya</taxon>
        <taxon>Basidiomycota</taxon>
        <taxon>Agaricomycotina</taxon>
        <taxon>Agaricomycetes</taxon>
        <taxon>Agaricomycetidae</taxon>
        <taxon>Agaricales</taxon>
        <taxon>Agaricineae</taxon>
        <taxon>Strophariaceae</taxon>
        <taxon>Psilocybe</taxon>
    </lineage>
</organism>
<evidence type="ECO:0000256" key="1">
    <source>
        <dbReference type="SAM" id="MobiDB-lite"/>
    </source>
</evidence>
<dbReference type="AlphaFoldDB" id="A0A8H5BEK1"/>
<accession>A0A8H5BEK1</accession>
<comment type="caution">
    <text evidence="2">The sequence shown here is derived from an EMBL/GenBank/DDBJ whole genome shotgun (WGS) entry which is preliminary data.</text>
</comment>
<evidence type="ECO:0000313" key="3">
    <source>
        <dbReference type="Proteomes" id="UP000567179"/>
    </source>
</evidence>
<name>A0A8H5BEK1_9AGAR</name>
<proteinExistence type="predicted"/>
<feature type="compositionally biased region" description="Acidic residues" evidence="1">
    <location>
        <begin position="581"/>
        <end position="596"/>
    </location>
</feature>
<feature type="compositionally biased region" description="Acidic residues" evidence="1">
    <location>
        <begin position="552"/>
        <end position="573"/>
    </location>
</feature>
<feature type="compositionally biased region" description="Polar residues" evidence="1">
    <location>
        <begin position="1"/>
        <end position="13"/>
    </location>
</feature>
<sequence length="616" mass="69565">MFGHSTSFPNISLSLRPFRRSKNKQPASKPAASTARDCHWAMTRPITRTWPRSTKTVGRHSTPPTTLLEDNAHPETPTPLLPSDSCTAEHESHQNSRQGAQEVVIKKPISTDDPENHLAASDLLLCNESPIYRDPSPLCVFSDSATTHQAPGNMPVDCVSRGPWLSSEPEIADNESTSTAELIIKRSKAFQSMLCDAPPVILISEDHAEECRRKDEVHFLSLCHDPYNIVEPSPDPSRIPHIAITPPPFQDDLAKVSASNCIPVQDKKGGQQLTTPLLNAAVCRLHRYDELQQYWQEQWYSIRRSAYRPRLFQHWVESTKTERLAPSISAIVSSLYRKLFLCSAINASLYSNSFRCRWDDPEYAQSVEKPFKWSDPVEAFASFRQQVLRPYAPEGVIVTVLPRREHPFTASHLPPSAIPDIAFVIESVPVDDLSQEAQWLMPNHVPEQDDHNGTRLVVDHHVLCRTDRDSFVVEESSDSESEPPSTPLQRVTTTYFTSLGESDDGEDDADAQFGWHDYSPIIEARRAAQESQLLDPGMGNDPNPSKFFLSTIDEDADDEDEDDEDEYDCSYEDEAPKYCYEDDDESDEDSLPDIETDEWFVQHRKLMEERESAASA</sequence>
<feature type="region of interest" description="Disordered" evidence="1">
    <location>
        <begin position="50"/>
        <end position="100"/>
    </location>
</feature>
<dbReference type="Proteomes" id="UP000567179">
    <property type="component" value="Unassembled WGS sequence"/>
</dbReference>
<dbReference type="EMBL" id="JAACJJ010000028">
    <property type="protein sequence ID" value="KAF5321681.1"/>
    <property type="molecule type" value="Genomic_DNA"/>
</dbReference>